<evidence type="ECO:0008006" key="3">
    <source>
        <dbReference type="Google" id="ProtNLM"/>
    </source>
</evidence>
<comment type="caution">
    <text evidence="1">The sequence shown here is derived from an EMBL/GenBank/DDBJ whole genome shotgun (WGS) entry which is preliminary data.</text>
</comment>
<gene>
    <name evidence="1" type="ORF">G3RUM_00528</name>
</gene>
<evidence type="ECO:0000313" key="2">
    <source>
        <dbReference type="Proteomes" id="UP001191019"/>
    </source>
</evidence>
<organism evidence="1 2">
    <name type="scientific">Candidatus Nanosyncoccus alces</name>
    <dbReference type="NCBI Taxonomy" id="2171997"/>
    <lineage>
        <taxon>Bacteria</taxon>
        <taxon>Candidatus Saccharimonadota</taxon>
        <taxon>Candidatus Nanosyncoccalia</taxon>
        <taxon>Candidatus Nanosyncoccales</taxon>
        <taxon>Candidatus Nanosyncoccaceae</taxon>
        <taxon>Candidatus Nanosyncoccus</taxon>
    </lineage>
</organism>
<accession>A0ABY0FKV7</accession>
<reference evidence="1 2" key="2">
    <citation type="journal article" date="2020" name="Cell Rep.">
        <title>Acquisition and Adaptation of Ultra-small Parasitic Reduced Genome Bacteria to Mammalian Hosts.</title>
        <authorList>
            <person name="McLean J.S."/>
            <person name="Bor B."/>
            <person name="Kerns K.A."/>
            <person name="Liu Q."/>
            <person name="To T.T."/>
            <person name="Solden L."/>
            <person name="Hendrickson E.L."/>
            <person name="Wrighton K."/>
            <person name="Shi W."/>
            <person name="He X."/>
        </authorList>
    </citation>
    <scope>NUCLEOTIDE SEQUENCE [LARGE SCALE GENOMIC DNA]</scope>
    <source>
        <strain evidence="1 2">TM7_G3_2_Rum_HOT_351B</strain>
    </source>
</reference>
<evidence type="ECO:0000313" key="1">
    <source>
        <dbReference type="EMBL" id="RYC74377.1"/>
    </source>
</evidence>
<name>A0ABY0FKV7_9BACT</name>
<sequence>MSYIGICEYVIGIIHDKDIWYYVGEKDANGKRLRTDERYSSFLVDARRYDDLDVLRWELERLPKTLTYKILEIQRCPKCKKEFTEYPALSREDNETEICPECGVKEAMDVYLKNQ</sequence>
<proteinExistence type="predicted"/>
<protein>
    <recommendedName>
        <fullName evidence="3">Zinc ribbon domain-containing protein</fullName>
    </recommendedName>
</protein>
<dbReference type="RefSeq" id="WP_129735110.1">
    <property type="nucleotide sequence ID" value="NZ_PRLM01000006.1"/>
</dbReference>
<dbReference type="Proteomes" id="UP001191019">
    <property type="component" value="Unassembled WGS sequence"/>
</dbReference>
<keyword evidence="2" id="KW-1185">Reference proteome</keyword>
<dbReference type="EMBL" id="PRLM01000006">
    <property type="protein sequence ID" value="RYC74377.1"/>
    <property type="molecule type" value="Genomic_DNA"/>
</dbReference>
<reference evidence="1 2" key="1">
    <citation type="journal article" date="2018" name="bioRxiv">
        <title>Evidence of independent acquisition and adaption of ultra-small bacteria to human hosts across the highly diverse yet reduced genomes of the phylum Saccharibacteria.</title>
        <authorList>
            <person name="McLean J.S."/>
            <person name="Bor B."/>
            <person name="To T.T."/>
            <person name="Liu Q."/>
            <person name="Kearns K.A."/>
            <person name="Solden L.M."/>
            <person name="Wrighton K.C."/>
            <person name="He X."/>
            <person name="Shi W."/>
        </authorList>
    </citation>
    <scope>NUCLEOTIDE SEQUENCE [LARGE SCALE GENOMIC DNA]</scope>
    <source>
        <strain evidence="1 2">TM7_G3_2_Rum_HOT_351B</strain>
    </source>
</reference>